<feature type="region of interest" description="Disordered" evidence="1">
    <location>
        <begin position="25"/>
        <end position="78"/>
    </location>
</feature>
<name>A0A2P5X9C8_GOSBA</name>
<evidence type="ECO:0000313" key="3">
    <source>
        <dbReference type="Proteomes" id="UP000239757"/>
    </source>
</evidence>
<evidence type="ECO:0000313" key="2">
    <source>
        <dbReference type="EMBL" id="PPR99926.1"/>
    </source>
</evidence>
<gene>
    <name evidence="2" type="ORF">GOBAR_AA20740</name>
</gene>
<protein>
    <submittedName>
        <fullName evidence="2">Uncharacterized protein</fullName>
    </submittedName>
</protein>
<reference evidence="2 3" key="1">
    <citation type="submission" date="2015-01" db="EMBL/GenBank/DDBJ databases">
        <title>Genome of allotetraploid Gossypium barbadense reveals genomic plasticity and fiber elongation in cotton evolution.</title>
        <authorList>
            <person name="Chen X."/>
            <person name="Liu X."/>
            <person name="Zhao B."/>
            <person name="Zheng H."/>
            <person name="Hu Y."/>
            <person name="Lu G."/>
            <person name="Yang C."/>
            <person name="Chen J."/>
            <person name="Shan C."/>
            <person name="Zhang L."/>
            <person name="Zhou Y."/>
            <person name="Wang L."/>
            <person name="Guo W."/>
            <person name="Bai Y."/>
            <person name="Ruan J."/>
            <person name="Shangguan X."/>
            <person name="Mao Y."/>
            <person name="Jiang J."/>
            <person name="Zhu Y."/>
            <person name="Lei J."/>
            <person name="Kang H."/>
            <person name="Chen S."/>
            <person name="He X."/>
            <person name="Wang R."/>
            <person name="Wang Y."/>
            <person name="Chen J."/>
            <person name="Wang L."/>
            <person name="Yu S."/>
            <person name="Wang B."/>
            <person name="Wei J."/>
            <person name="Song S."/>
            <person name="Lu X."/>
            <person name="Gao Z."/>
            <person name="Gu W."/>
            <person name="Deng X."/>
            <person name="Ma D."/>
            <person name="Wang S."/>
            <person name="Liang W."/>
            <person name="Fang L."/>
            <person name="Cai C."/>
            <person name="Zhu X."/>
            <person name="Zhou B."/>
            <person name="Zhang Y."/>
            <person name="Chen Z."/>
            <person name="Xu S."/>
            <person name="Zhu R."/>
            <person name="Wang S."/>
            <person name="Zhang T."/>
            <person name="Zhao G."/>
        </authorList>
    </citation>
    <scope>NUCLEOTIDE SEQUENCE [LARGE SCALE GENOMIC DNA]</scope>
    <source>
        <strain evidence="3">cv. Xinhai21</strain>
        <tissue evidence="2">Leaf</tissue>
    </source>
</reference>
<sequence>MVILILYVDSQLTIREIDIDLNAAPETDVVGDDGYDSSYPSDHEVNSDSDPDMDEVPNDTNNECVNDDGNVNMSLVEK</sequence>
<proteinExistence type="predicted"/>
<organism evidence="2 3">
    <name type="scientific">Gossypium barbadense</name>
    <name type="common">Sea Island cotton</name>
    <name type="synonym">Hibiscus barbadensis</name>
    <dbReference type="NCBI Taxonomy" id="3634"/>
    <lineage>
        <taxon>Eukaryota</taxon>
        <taxon>Viridiplantae</taxon>
        <taxon>Streptophyta</taxon>
        <taxon>Embryophyta</taxon>
        <taxon>Tracheophyta</taxon>
        <taxon>Spermatophyta</taxon>
        <taxon>Magnoliopsida</taxon>
        <taxon>eudicotyledons</taxon>
        <taxon>Gunneridae</taxon>
        <taxon>Pentapetalae</taxon>
        <taxon>rosids</taxon>
        <taxon>malvids</taxon>
        <taxon>Malvales</taxon>
        <taxon>Malvaceae</taxon>
        <taxon>Malvoideae</taxon>
        <taxon>Gossypium</taxon>
    </lineage>
</organism>
<dbReference type="AlphaFoldDB" id="A0A2P5X9C8"/>
<feature type="compositionally biased region" description="Acidic residues" evidence="1">
    <location>
        <begin position="47"/>
        <end position="57"/>
    </location>
</feature>
<evidence type="ECO:0000256" key="1">
    <source>
        <dbReference type="SAM" id="MobiDB-lite"/>
    </source>
</evidence>
<feature type="compositionally biased region" description="Polar residues" evidence="1">
    <location>
        <begin position="58"/>
        <end position="78"/>
    </location>
</feature>
<accession>A0A2P5X9C8</accession>
<dbReference type="Proteomes" id="UP000239757">
    <property type="component" value="Unassembled WGS sequence"/>
</dbReference>
<dbReference type="EMBL" id="KZ665398">
    <property type="protein sequence ID" value="PPR99926.1"/>
    <property type="molecule type" value="Genomic_DNA"/>
</dbReference>